<protein>
    <submittedName>
        <fullName evidence="2">Uncharacterized protein</fullName>
    </submittedName>
</protein>
<dbReference type="AlphaFoldDB" id="A0A540K522"/>
<dbReference type="Proteomes" id="UP000315295">
    <property type="component" value="Unassembled WGS sequence"/>
</dbReference>
<comment type="caution">
    <text evidence="2">The sequence shown here is derived from an EMBL/GenBank/DDBJ whole genome shotgun (WGS) entry which is preliminary data.</text>
</comment>
<reference evidence="2 3" key="1">
    <citation type="journal article" date="2019" name="G3 (Bethesda)">
        <title>Sequencing of a Wild Apple (Malus baccata) Genome Unravels the Differences Between Cultivated and Wild Apple Species Regarding Disease Resistance and Cold Tolerance.</title>
        <authorList>
            <person name="Chen X."/>
        </authorList>
    </citation>
    <scope>NUCLEOTIDE SEQUENCE [LARGE SCALE GENOMIC DNA]</scope>
    <source>
        <strain evidence="3">cv. Shandingzi</strain>
        <tissue evidence="2">Leaves</tissue>
    </source>
</reference>
<keyword evidence="1" id="KW-1133">Transmembrane helix</keyword>
<evidence type="ECO:0000313" key="2">
    <source>
        <dbReference type="EMBL" id="TQD69325.1"/>
    </source>
</evidence>
<dbReference type="EMBL" id="VIEB01003943">
    <property type="protein sequence ID" value="TQD69325.1"/>
    <property type="molecule type" value="Genomic_DNA"/>
</dbReference>
<keyword evidence="1" id="KW-0472">Membrane</keyword>
<evidence type="ECO:0000256" key="1">
    <source>
        <dbReference type="SAM" id="Phobius"/>
    </source>
</evidence>
<proteinExistence type="predicted"/>
<gene>
    <name evidence="2" type="ORF">C1H46_045142</name>
</gene>
<evidence type="ECO:0000313" key="3">
    <source>
        <dbReference type="Proteomes" id="UP000315295"/>
    </source>
</evidence>
<accession>A0A540K522</accession>
<organism evidence="2 3">
    <name type="scientific">Malus baccata</name>
    <name type="common">Siberian crab apple</name>
    <name type="synonym">Pyrus baccata</name>
    <dbReference type="NCBI Taxonomy" id="106549"/>
    <lineage>
        <taxon>Eukaryota</taxon>
        <taxon>Viridiplantae</taxon>
        <taxon>Streptophyta</taxon>
        <taxon>Embryophyta</taxon>
        <taxon>Tracheophyta</taxon>
        <taxon>Spermatophyta</taxon>
        <taxon>Magnoliopsida</taxon>
        <taxon>eudicotyledons</taxon>
        <taxon>Gunneridae</taxon>
        <taxon>Pentapetalae</taxon>
        <taxon>rosids</taxon>
        <taxon>fabids</taxon>
        <taxon>Rosales</taxon>
        <taxon>Rosaceae</taxon>
        <taxon>Amygdaloideae</taxon>
        <taxon>Maleae</taxon>
        <taxon>Malus</taxon>
    </lineage>
</organism>
<name>A0A540K522_MALBA</name>
<keyword evidence="3" id="KW-1185">Reference proteome</keyword>
<sequence>MLWSRWELRERFVRLKTLNQALLGRQPKHSTKGDFEIAQQIFFRFAFLNPSLYCIYFTLFKFINC</sequence>
<keyword evidence="1" id="KW-0812">Transmembrane</keyword>
<feature type="transmembrane region" description="Helical" evidence="1">
    <location>
        <begin position="41"/>
        <end position="63"/>
    </location>
</feature>